<accession>T2GG69</accession>
<proteinExistence type="inferred from homology"/>
<comment type="function">
    <text evidence="5">Activates KDO (a required 8-carbon sugar) for incorporation into bacterial lipopolysaccharide in Gram-negative bacteria.</text>
</comment>
<keyword evidence="7" id="KW-1185">Reference proteome</keyword>
<dbReference type="GO" id="GO:0008690">
    <property type="term" value="F:3-deoxy-manno-octulosonate cytidylyltransferase activity"/>
    <property type="evidence" value="ECO:0007669"/>
    <property type="project" value="UniProtKB-UniRule"/>
</dbReference>
<dbReference type="NCBIfam" id="NF003952">
    <property type="entry name" value="PRK05450.1-5"/>
    <property type="match status" value="1"/>
</dbReference>
<reference evidence="6 7" key="1">
    <citation type="journal article" date="2013" name="J. Bacteriol.">
        <title>Roles of HynAB and Ech, the only two hydrogenases found in the model sulfate reducer Desulfovibrio gigas.</title>
        <authorList>
            <person name="Morais-Silva F.O."/>
            <person name="Santos C.I."/>
            <person name="Rodrigues R."/>
            <person name="Pereira I.A."/>
            <person name="Rodrigues-Pousada C."/>
        </authorList>
    </citation>
    <scope>NUCLEOTIDE SEQUENCE [LARGE SCALE GENOMIC DNA]</scope>
    <source>
        <strain evidence="7">ATCC 19364 / DSM 1382 / NCIMB 9332 / VKM B-1759</strain>
        <plasmid evidence="7">Plasmid</plasmid>
    </source>
</reference>
<comment type="pathway">
    <text evidence="5">Nucleotide-sugar biosynthesis; CMP-3-deoxy-D-manno-octulosonate biosynthesis; CMP-3-deoxy-D-manno-octulosonate from 3-deoxy-D-manno-octulosonate and CTP: step 1/1.</text>
</comment>
<evidence type="ECO:0000256" key="5">
    <source>
        <dbReference type="HAMAP-Rule" id="MF_00057"/>
    </source>
</evidence>
<keyword evidence="5" id="KW-0963">Cytoplasm</keyword>
<dbReference type="InterPro" id="IPR029044">
    <property type="entry name" value="Nucleotide-diphossugar_trans"/>
</dbReference>
<dbReference type="FunFam" id="3.90.550.10:FF:000011">
    <property type="entry name" value="3-deoxy-manno-octulosonate cytidylyltransferase"/>
    <property type="match status" value="1"/>
</dbReference>
<keyword evidence="3 5" id="KW-0548">Nucleotidyltransferase</keyword>
<dbReference type="GO" id="GO:0016020">
    <property type="term" value="C:membrane"/>
    <property type="evidence" value="ECO:0007669"/>
    <property type="project" value="UniProtKB-SubCell"/>
</dbReference>
<dbReference type="GO" id="GO:0009103">
    <property type="term" value="P:lipopolysaccharide biosynthetic process"/>
    <property type="evidence" value="ECO:0007669"/>
    <property type="project" value="UniProtKB-UniRule"/>
</dbReference>
<dbReference type="InterPro" id="IPR004528">
    <property type="entry name" value="KdsB"/>
</dbReference>
<geneLocation type="plasmid" evidence="7"/>
<dbReference type="CDD" id="cd02517">
    <property type="entry name" value="CMP-KDO-Synthetase"/>
    <property type="match status" value="1"/>
</dbReference>
<evidence type="ECO:0000313" key="7">
    <source>
        <dbReference type="Proteomes" id="UP000016587"/>
    </source>
</evidence>
<dbReference type="GO" id="GO:0005829">
    <property type="term" value="C:cytosol"/>
    <property type="evidence" value="ECO:0007669"/>
    <property type="project" value="TreeGrafter"/>
</dbReference>
<dbReference type="eggNOG" id="COG1212">
    <property type="taxonomic scope" value="Bacteria"/>
</dbReference>
<keyword evidence="4 5" id="KW-0448">Lipopolysaccharide biosynthesis</keyword>
<dbReference type="EC" id="2.7.7.38" evidence="5"/>
<dbReference type="GO" id="GO:0033468">
    <property type="term" value="P:CMP-keto-3-deoxy-D-manno-octulosonic acid biosynthetic process"/>
    <property type="evidence" value="ECO:0007669"/>
    <property type="project" value="UniProtKB-UniRule"/>
</dbReference>
<keyword evidence="2 5" id="KW-0808">Transferase</keyword>
<dbReference type="RefSeq" id="WP_021758411.1">
    <property type="nucleotide sequence ID" value="NC_022436.1"/>
</dbReference>
<dbReference type="Proteomes" id="UP000016587">
    <property type="component" value="Plasmid unnamed"/>
</dbReference>
<dbReference type="Gene3D" id="3.90.550.10">
    <property type="entry name" value="Spore Coat Polysaccharide Biosynthesis Protein SpsA, Chain A"/>
    <property type="match status" value="1"/>
</dbReference>
<evidence type="ECO:0000256" key="3">
    <source>
        <dbReference type="ARBA" id="ARBA00022695"/>
    </source>
</evidence>
<dbReference type="Pfam" id="PF02348">
    <property type="entry name" value="CTP_transf_3"/>
    <property type="match status" value="1"/>
</dbReference>
<dbReference type="NCBIfam" id="TIGR00466">
    <property type="entry name" value="kdsB"/>
    <property type="match status" value="1"/>
</dbReference>
<name>T2GG69_MEGG1</name>
<dbReference type="NCBIfam" id="NF003950">
    <property type="entry name" value="PRK05450.1-3"/>
    <property type="match status" value="1"/>
</dbReference>
<dbReference type="SUPFAM" id="SSF53448">
    <property type="entry name" value="Nucleotide-diphospho-sugar transferases"/>
    <property type="match status" value="1"/>
</dbReference>
<reference evidence="7" key="2">
    <citation type="submission" date="2013-07" db="EMBL/GenBank/DDBJ databases">
        <authorList>
            <person name="Morais-Silva F.O."/>
            <person name="Rezende A.M."/>
            <person name="Pimentel C."/>
            <person name="Resende D.M."/>
            <person name="Santos C.I."/>
            <person name="Clemente C."/>
            <person name="de Oliveira L.M."/>
            <person name="da Silva S.M."/>
            <person name="Costa D.A."/>
            <person name="Varela-Raposo A."/>
            <person name="Horacio E.C.A."/>
            <person name="Matos M."/>
            <person name="Flores O."/>
            <person name="Ruiz J.C."/>
            <person name="Rodrigues-Pousada C."/>
        </authorList>
    </citation>
    <scope>NUCLEOTIDE SEQUENCE [LARGE SCALE GENOMIC DNA]</scope>
    <source>
        <strain evidence="7">ATCC 19364 / DSM 1382 / NCIMB 9332 / VKM B-1759</strain>
        <plasmid evidence="7">Plasmid</plasmid>
    </source>
</reference>
<comment type="similarity">
    <text evidence="5">Belongs to the KdsB family.</text>
</comment>
<evidence type="ECO:0000256" key="2">
    <source>
        <dbReference type="ARBA" id="ARBA00022679"/>
    </source>
</evidence>
<evidence type="ECO:0000313" key="6">
    <source>
        <dbReference type="EMBL" id="AGW15224.1"/>
    </source>
</evidence>
<dbReference type="EMBL" id="CP006586">
    <property type="protein sequence ID" value="AGW15224.1"/>
    <property type="molecule type" value="Genomic_DNA"/>
</dbReference>
<comment type="catalytic activity">
    <reaction evidence="5">
        <text>3-deoxy-alpha-D-manno-oct-2-ulosonate + CTP = CMP-3-deoxy-beta-D-manno-octulosonate + diphosphate</text>
        <dbReference type="Rhea" id="RHEA:23448"/>
        <dbReference type="ChEBI" id="CHEBI:33019"/>
        <dbReference type="ChEBI" id="CHEBI:37563"/>
        <dbReference type="ChEBI" id="CHEBI:85986"/>
        <dbReference type="ChEBI" id="CHEBI:85987"/>
        <dbReference type="EC" id="2.7.7.38"/>
    </reaction>
</comment>
<dbReference type="HOGENOM" id="CLU_065038_0_1_7"/>
<dbReference type="OrthoDB" id="9815559at2"/>
<dbReference type="PANTHER" id="PTHR42866">
    <property type="entry name" value="3-DEOXY-MANNO-OCTULOSONATE CYTIDYLYLTRANSFERASE"/>
    <property type="match status" value="1"/>
</dbReference>
<keyword evidence="6" id="KW-0614">Plasmid</keyword>
<comment type="subcellular location">
    <subcellularLocation>
        <location evidence="5">Cytoplasm</location>
    </subcellularLocation>
    <subcellularLocation>
        <location evidence="1">Membrane</location>
    </subcellularLocation>
</comment>
<gene>
    <name evidence="5 6" type="primary">kdsB</name>
    <name evidence="6" type="ORF">DGI_4010</name>
</gene>
<dbReference type="NCBIfam" id="NF009905">
    <property type="entry name" value="PRK13368.1"/>
    <property type="match status" value="1"/>
</dbReference>
<dbReference type="PATRIC" id="fig|1121448.10.peg.3500"/>
<protein>
    <recommendedName>
        <fullName evidence="5">3-deoxy-manno-octulosonate cytidylyltransferase</fullName>
        <ecNumber evidence="5">2.7.7.38</ecNumber>
    </recommendedName>
    <alternativeName>
        <fullName evidence="5">CMP-2-keto-3-deoxyoctulosonic acid synthase</fullName>
        <shortName evidence="5">CKS</shortName>
        <shortName evidence="5">CMP-KDO synthase</shortName>
    </alternativeName>
</protein>
<dbReference type="AlphaFoldDB" id="T2GG69"/>
<evidence type="ECO:0000256" key="1">
    <source>
        <dbReference type="ARBA" id="ARBA00004370"/>
    </source>
</evidence>
<evidence type="ECO:0000256" key="4">
    <source>
        <dbReference type="ARBA" id="ARBA00022985"/>
    </source>
</evidence>
<sequence>MRALCVIPARYGSTRLPAKPLADILGKPMIQHVYERAARATRLHGVVVATDDQRIMDVVAAFGGQAIMTSPDHASGTERIAEVAGRMEADIYVNVQGDEPLVRPADVDLLVELMESRPDRLVGSLCHPMDDMADLDNPNAVKLVLTHSNDAMYFSRAGIPYLRSPGAPHFKHMGLYAYRREFLSRYQTLPASPLAQSEQLEQLRFLQAGIPIVMDFTDPMPGPAVDTAEDLDRVREVMAREGTTIHKKS</sequence>
<dbReference type="KEGG" id="dgg:DGI_4010"/>
<dbReference type="UniPathway" id="UPA00358">
    <property type="reaction ID" value="UER00476"/>
</dbReference>
<dbReference type="HAMAP" id="MF_00057">
    <property type="entry name" value="KdsB"/>
    <property type="match status" value="1"/>
</dbReference>
<organism evidence="6 7">
    <name type="scientific">Megalodesulfovibrio gigas (strain ATCC 19364 / DSM 1382 / NCIMB 9332 / VKM B-1759)</name>
    <name type="common">Desulfovibrio gigas</name>
    <dbReference type="NCBI Taxonomy" id="1121448"/>
    <lineage>
        <taxon>Bacteria</taxon>
        <taxon>Pseudomonadati</taxon>
        <taxon>Thermodesulfobacteriota</taxon>
        <taxon>Desulfovibrionia</taxon>
        <taxon>Desulfovibrionales</taxon>
        <taxon>Desulfovibrionaceae</taxon>
        <taxon>Megalodesulfovibrio</taxon>
    </lineage>
</organism>
<dbReference type="InterPro" id="IPR003329">
    <property type="entry name" value="Cytidylyl_trans"/>
</dbReference>
<dbReference type="PANTHER" id="PTHR42866:SF2">
    <property type="entry name" value="3-DEOXY-MANNO-OCTULOSONATE CYTIDYLYLTRANSFERASE, MITOCHONDRIAL"/>
    <property type="match status" value="1"/>
</dbReference>